<dbReference type="InterPro" id="IPR029033">
    <property type="entry name" value="His_PPase_superfam"/>
</dbReference>
<dbReference type="Proteomes" id="UP001549097">
    <property type="component" value="Unassembled WGS sequence"/>
</dbReference>
<organism evidence="2 3">
    <name type="scientific">Fictibacillus halophilus</name>
    <dbReference type="NCBI Taxonomy" id="1610490"/>
    <lineage>
        <taxon>Bacteria</taxon>
        <taxon>Bacillati</taxon>
        <taxon>Bacillota</taxon>
        <taxon>Bacilli</taxon>
        <taxon>Bacillales</taxon>
        <taxon>Fictibacillaceae</taxon>
        <taxon>Fictibacillus</taxon>
    </lineage>
</organism>
<proteinExistence type="predicted"/>
<dbReference type="Gene3D" id="3.40.50.1240">
    <property type="entry name" value="Phosphoglycerate mutase-like"/>
    <property type="match status" value="1"/>
</dbReference>
<dbReference type="InterPro" id="IPR051695">
    <property type="entry name" value="Phosphoglycerate_Mutase"/>
</dbReference>
<name>A0ABV2LGI2_9BACL</name>
<dbReference type="SMART" id="SM00855">
    <property type="entry name" value="PGAM"/>
    <property type="match status" value="1"/>
</dbReference>
<dbReference type="EMBL" id="JBEPMP010000001">
    <property type="protein sequence ID" value="MET3726572.1"/>
    <property type="molecule type" value="Genomic_DNA"/>
</dbReference>
<evidence type="ECO:0000313" key="3">
    <source>
        <dbReference type="Proteomes" id="UP001549097"/>
    </source>
</evidence>
<evidence type="ECO:0000313" key="2">
    <source>
        <dbReference type="EMBL" id="MET3726572.1"/>
    </source>
</evidence>
<comment type="caution">
    <text evidence="2">The sequence shown here is derived from an EMBL/GenBank/DDBJ whole genome shotgun (WGS) entry which is preliminary data.</text>
</comment>
<dbReference type="CDD" id="cd07067">
    <property type="entry name" value="HP_PGM_like"/>
    <property type="match status" value="1"/>
</dbReference>
<gene>
    <name evidence="2" type="ORF">ABID52_000153</name>
</gene>
<dbReference type="InterPro" id="IPR013078">
    <property type="entry name" value="His_Pase_superF_clade-1"/>
</dbReference>
<sequence>MIYVIRQGETDLNKEKRLQGRMGLPLNQIGITQAERLREQLKDTRFDYVFSSPQERAIQTAEIATGKKARIDSRLDVFDLGEADQLKKSEVIFDGFIPDPNRYKGVENINSYVERVFSFLRELEVSYRSDMDTDVQQGVLGLIFTVFHRIEIF</sequence>
<dbReference type="SUPFAM" id="SSF53254">
    <property type="entry name" value="Phosphoglycerate mutase-like"/>
    <property type="match status" value="1"/>
</dbReference>
<accession>A0ABV2LGI2</accession>
<dbReference type="Pfam" id="PF00300">
    <property type="entry name" value="His_Phos_1"/>
    <property type="match status" value="1"/>
</dbReference>
<protein>
    <submittedName>
        <fullName evidence="2">Phosphoglycerate mutase</fullName>
        <ecNumber evidence="2">5.4.2.12</ecNumber>
    </submittedName>
</protein>
<dbReference type="PANTHER" id="PTHR46517">
    <property type="entry name" value="FRUCTOSE-2,6-BISPHOSPHATASE TIGAR"/>
    <property type="match status" value="1"/>
</dbReference>
<dbReference type="GO" id="GO:0004619">
    <property type="term" value="F:phosphoglycerate mutase activity"/>
    <property type="evidence" value="ECO:0007669"/>
    <property type="project" value="UniProtKB-EC"/>
</dbReference>
<dbReference type="EC" id="5.4.2.12" evidence="2"/>
<keyword evidence="3" id="KW-1185">Reference proteome</keyword>
<reference evidence="2 3" key="1">
    <citation type="submission" date="2024-06" db="EMBL/GenBank/DDBJ databases">
        <title>Genomic Encyclopedia of Type Strains, Phase IV (KMG-IV): sequencing the most valuable type-strain genomes for metagenomic binning, comparative biology and taxonomic classification.</title>
        <authorList>
            <person name="Goeker M."/>
        </authorList>
    </citation>
    <scope>NUCLEOTIDE SEQUENCE [LARGE SCALE GENOMIC DNA]</scope>
    <source>
        <strain evidence="2 3">DSM 100124</strain>
    </source>
</reference>
<evidence type="ECO:0000256" key="1">
    <source>
        <dbReference type="ARBA" id="ARBA00022801"/>
    </source>
</evidence>
<dbReference type="PANTHER" id="PTHR46517:SF1">
    <property type="entry name" value="FRUCTOSE-2,6-BISPHOSPHATASE TIGAR"/>
    <property type="match status" value="1"/>
</dbReference>
<keyword evidence="1" id="KW-0378">Hydrolase</keyword>
<keyword evidence="2" id="KW-0413">Isomerase</keyword>